<keyword evidence="5" id="KW-1185">Reference proteome</keyword>
<dbReference type="PROSITE" id="PS51253">
    <property type="entry name" value="HTH_CENPB"/>
    <property type="match status" value="1"/>
</dbReference>
<evidence type="ECO:0000313" key="4">
    <source>
        <dbReference type="EMBL" id="CAF0829312.1"/>
    </source>
</evidence>
<name>A0A813UQJ9_9BILA</name>
<sequence length="379" mass="43844">MSKKRNFNVSFKLCVVNAYESLRNYTRVAKKFKIYRRSVRFWVKQKDRLLRISAKAGRFHLMHNRYIRFLDLERDLMNWINQSRNNGACVSGKCIQLKALNLARQSGLEHFRASKGWLVRFLNRNNLVLRGTTSKGRSLPSNCVETINTFIDKCQEDNANRPRSHIYNFDETSINLDSIDNYTYEVRGSNRVKVDTSGNEKNRISIGLCASADGTKLPLIIIVPRKTPFKNFDAPSHVHLVYKPKATFDSACVKYEFIQRILFLLRKTETETFNLKSPGYEQAIKWLSQIWAEFDSTIIKSSFDHCGITTNNSSDFHSSLRHILEQGLIKDFVDNDEGDNSLNAFERDYLEDDDLSEAGEELSEEEVVDESDADSLLRY</sequence>
<dbReference type="GO" id="GO:0005634">
    <property type="term" value="C:nucleus"/>
    <property type="evidence" value="ECO:0007669"/>
    <property type="project" value="TreeGrafter"/>
</dbReference>
<evidence type="ECO:0000313" key="5">
    <source>
        <dbReference type="Proteomes" id="UP000663879"/>
    </source>
</evidence>
<dbReference type="AlphaFoldDB" id="A0A813UQJ9"/>
<feature type="region of interest" description="Disordered" evidence="2">
    <location>
        <begin position="355"/>
        <end position="379"/>
    </location>
</feature>
<dbReference type="PANTHER" id="PTHR19303">
    <property type="entry name" value="TRANSPOSON"/>
    <property type="match status" value="1"/>
</dbReference>
<feature type="compositionally biased region" description="Acidic residues" evidence="2">
    <location>
        <begin position="355"/>
        <end position="373"/>
    </location>
</feature>
<proteinExistence type="predicted"/>
<evidence type="ECO:0000259" key="3">
    <source>
        <dbReference type="PROSITE" id="PS51253"/>
    </source>
</evidence>
<dbReference type="InterPro" id="IPR050863">
    <property type="entry name" value="CenT-Element_Derived"/>
</dbReference>
<gene>
    <name evidence="4" type="ORF">OXX778_LOCUS7879</name>
</gene>
<organism evidence="4 5">
    <name type="scientific">Brachionus calyciflorus</name>
    <dbReference type="NCBI Taxonomy" id="104777"/>
    <lineage>
        <taxon>Eukaryota</taxon>
        <taxon>Metazoa</taxon>
        <taxon>Spiralia</taxon>
        <taxon>Gnathifera</taxon>
        <taxon>Rotifera</taxon>
        <taxon>Eurotatoria</taxon>
        <taxon>Monogononta</taxon>
        <taxon>Pseudotrocha</taxon>
        <taxon>Ploima</taxon>
        <taxon>Brachionidae</taxon>
        <taxon>Brachionus</taxon>
    </lineage>
</organism>
<dbReference type="SMART" id="SM00674">
    <property type="entry name" value="CENPB"/>
    <property type="match status" value="1"/>
</dbReference>
<dbReference type="Proteomes" id="UP000663879">
    <property type="component" value="Unassembled WGS sequence"/>
</dbReference>
<evidence type="ECO:0000256" key="1">
    <source>
        <dbReference type="ARBA" id="ARBA00023125"/>
    </source>
</evidence>
<dbReference type="Pfam" id="PF09607">
    <property type="entry name" value="BrkDBD"/>
    <property type="match status" value="1"/>
</dbReference>
<reference evidence="4" key="1">
    <citation type="submission" date="2021-02" db="EMBL/GenBank/DDBJ databases">
        <authorList>
            <person name="Nowell W R."/>
        </authorList>
    </citation>
    <scope>NUCLEOTIDE SEQUENCE</scope>
    <source>
        <strain evidence="4">Ploen Becks lab</strain>
    </source>
</reference>
<dbReference type="InterPro" id="IPR018586">
    <property type="entry name" value="Brinker_DNA-bd"/>
</dbReference>
<dbReference type="InterPro" id="IPR006600">
    <property type="entry name" value="HTH_CenpB_DNA-bd_dom"/>
</dbReference>
<accession>A0A813UQJ9</accession>
<dbReference type="GO" id="GO:0003677">
    <property type="term" value="F:DNA binding"/>
    <property type="evidence" value="ECO:0007669"/>
    <property type="project" value="UniProtKB-KW"/>
</dbReference>
<dbReference type="InterPro" id="IPR009057">
    <property type="entry name" value="Homeodomain-like_sf"/>
</dbReference>
<dbReference type="EMBL" id="CAJNOC010001040">
    <property type="protein sequence ID" value="CAF0829312.1"/>
    <property type="molecule type" value="Genomic_DNA"/>
</dbReference>
<keyword evidence="1" id="KW-0238">DNA-binding</keyword>
<comment type="caution">
    <text evidence="4">The sequence shown here is derived from an EMBL/GenBank/DDBJ whole genome shotgun (WGS) entry which is preliminary data.</text>
</comment>
<evidence type="ECO:0000256" key="2">
    <source>
        <dbReference type="SAM" id="MobiDB-lite"/>
    </source>
</evidence>
<dbReference type="OrthoDB" id="128287at2759"/>
<feature type="domain" description="HTH CENPB-type" evidence="3">
    <location>
        <begin position="60"/>
        <end position="131"/>
    </location>
</feature>
<protein>
    <recommendedName>
        <fullName evidence="3">HTH CENPB-type domain-containing protein</fullName>
    </recommendedName>
</protein>
<dbReference type="Gene3D" id="1.10.10.60">
    <property type="entry name" value="Homeodomain-like"/>
    <property type="match status" value="2"/>
</dbReference>
<dbReference type="Pfam" id="PF03221">
    <property type="entry name" value="HTH_Tnp_Tc5"/>
    <property type="match status" value="1"/>
</dbReference>
<dbReference type="SUPFAM" id="SSF46689">
    <property type="entry name" value="Homeodomain-like"/>
    <property type="match status" value="1"/>
</dbReference>